<sequence length="897" mass="102224">MNPAPDRAPAAADLQAELFAHTEGVAPLEIKPVRAALKSVRETLGEAFGAGVPIDELVRLRAACTDRILVRAWQELLGDSDPRTALVAVGGYGRGELLPNSDVDLLILYREGCLDEIRDGLERFITFIWDIGLQIGHSVRSPAECTDAAADDVTVITNLMEARRLAGDAGLVTEMGTRLQPDRVWPTAAFFQAKLEEQQARHAHYDETAYKLEPNTKESPGGLRDIQTIAWVAKRHFDTDTLYGLVEHGFLTEREYRELRRGQSFLWRVRFALHMVTDRCEDRLLFDHQVRVAEMLGYQDASHNLAVEQFMQRYYRNIKALSALNDILLQLFSEAILHAGEDAAPRPINGRFQARLGFIEVRDDEVFRRSPRALLEIFYLMQTRPRLVGIRAHTLRLMRRDRHLIDEGLRGDVRSRRLFTEILRQRNGVTRALRRMNRYGVLGRYLPAFGDIIGRMQFDLFHTLTVDEHTLFVIRNLRRLALPRFDHELPAISRVMQSLDKHDLLYITGLFHDIAKGRGGDHAELGAEDADAFCREHGMASEDREMICWLIRQHLLMSMTAQRKDINDPEVVHEFAQAVGTVERLDRLYVFTICDIRATNPNLWNSWKESLLTELYTNTRRNLERGLDNPLQQAELVAENRSAAAALLTRRKVRTPAFKQVWARLDDDYFLRHSAEEIAWHTEAIARHHQQADSSDQSLVIVDSVGDQGTTVFVYTRDRDYLFGLTTGVLAQLGLSILDARINTTVDDCTMDSYVVTESDGRPITDARRGAEIETALAQAIANPEVSEIRVTRRSSRRSRAFSVPTQVYFTVDHRHQHTVMELTTADRPGLLSTVGQIFRKRGILVDTAKIATIGERAEDVFHITDREGAPINDPVAFYQLRQMLMRVLDRTRDEAT</sequence>
<dbReference type="InterPro" id="IPR002934">
    <property type="entry name" value="Polymerase_NTP_transf_dom"/>
</dbReference>
<dbReference type="Pfam" id="PF01966">
    <property type="entry name" value="HD"/>
    <property type="match status" value="1"/>
</dbReference>
<dbReference type="InterPro" id="IPR010043">
    <property type="entry name" value="UTase/UR"/>
</dbReference>
<dbReference type="RefSeq" id="WP_311653291.1">
    <property type="nucleotide sequence ID" value="NZ_JAVRIB010000010.1"/>
</dbReference>
<dbReference type="InterPro" id="IPR006674">
    <property type="entry name" value="HD_domain"/>
</dbReference>
<dbReference type="Gene3D" id="1.10.3210.10">
    <property type="entry name" value="Hypothetical protein af1432"/>
    <property type="match status" value="1"/>
</dbReference>
<dbReference type="SUPFAM" id="SSF109604">
    <property type="entry name" value="HD-domain/PDEase-like"/>
    <property type="match status" value="1"/>
</dbReference>
<evidence type="ECO:0000256" key="1">
    <source>
        <dbReference type="ARBA" id="ARBA00022679"/>
    </source>
</evidence>
<dbReference type="SUPFAM" id="SSF81301">
    <property type="entry name" value="Nucleotidyltransferase"/>
    <property type="match status" value="1"/>
</dbReference>
<evidence type="ECO:0000313" key="11">
    <source>
        <dbReference type="EMBL" id="MDT0635392.1"/>
    </source>
</evidence>
<evidence type="ECO:0000256" key="8">
    <source>
        <dbReference type="HAMAP-Rule" id="MF_00277"/>
    </source>
</evidence>
<feature type="domain" description="HD" evidence="10">
    <location>
        <begin position="466"/>
        <end position="588"/>
    </location>
</feature>
<evidence type="ECO:0000256" key="5">
    <source>
        <dbReference type="ARBA" id="ARBA00022842"/>
    </source>
</evidence>
<reference evidence="11 12" key="1">
    <citation type="submission" date="2023-09" db="EMBL/GenBank/DDBJ databases">
        <authorList>
            <person name="Rey-Velasco X."/>
        </authorList>
    </citation>
    <scope>NUCLEOTIDE SEQUENCE [LARGE SCALE GENOMIC DNA]</scope>
    <source>
        <strain evidence="11 12">W335</strain>
    </source>
</reference>
<dbReference type="Gene3D" id="1.20.120.330">
    <property type="entry name" value="Nucleotidyltransferases domain 2"/>
    <property type="match status" value="1"/>
</dbReference>
<gene>
    <name evidence="8 11" type="primary">glnD</name>
    <name evidence="11" type="ORF">RM532_10535</name>
</gene>
<evidence type="ECO:0000256" key="3">
    <source>
        <dbReference type="ARBA" id="ARBA00022737"/>
    </source>
</evidence>
<dbReference type="Gene3D" id="3.30.460.10">
    <property type="entry name" value="Beta Polymerase, domain 2"/>
    <property type="match status" value="1"/>
</dbReference>
<dbReference type="InterPro" id="IPR002912">
    <property type="entry name" value="ACT_dom"/>
</dbReference>
<evidence type="ECO:0000256" key="7">
    <source>
        <dbReference type="ARBA" id="ARBA00047968"/>
    </source>
</evidence>
<dbReference type="EMBL" id="JAVRIB010000010">
    <property type="protein sequence ID" value="MDT0635392.1"/>
    <property type="molecule type" value="Genomic_DNA"/>
</dbReference>
<comment type="activity regulation">
    <text evidence="8">Uridylyltransferase (UTase) activity is inhibited by glutamine, while glutamine activates uridylyl-removing (UR) activity.</text>
</comment>
<dbReference type="HAMAP" id="MF_00277">
    <property type="entry name" value="PII_uridylyl_transf"/>
    <property type="match status" value="1"/>
</dbReference>
<keyword evidence="1 8" id="KW-0808">Transferase</keyword>
<feature type="region of interest" description="Uridylyltransferase" evidence="8">
    <location>
        <begin position="1"/>
        <end position="347"/>
    </location>
</feature>
<comment type="caution">
    <text evidence="8">Lacks conserved residue(s) required for the propagation of feature annotation.</text>
</comment>
<keyword evidence="6 8" id="KW-0511">Multifunctional enzyme</keyword>
<dbReference type="CDD" id="cd04900">
    <property type="entry name" value="ACT_UUR-like_1"/>
    <property type="match status" value="1"/>
</dbReference>
<dbReference type="SUPFAM" id="SSF81593">
    <property type="entry name" value="Nucleotidyltransferase substrate binding subunit/domain"/>
    <property type="match status" value="1"/>
</dbReference>
<dbReference type="PROSITE" id="PS51671">
    <property type="entry name" value="ACT"/>
    <property type="match status" value="2"/>
</dbReference>
<dbReference type="Proteomes" id="UP001251857">
    <property type="component" value="Unassembled WGS sequence"/>
</dbReference>
<evidence type="ECO:0000259" key="10">
    <source>
        <dbReference type="PROSITE" id="PS51831"/>
    </source>
</evidence>
<dbReference type="NCBIfam" id="TIGR01693">
    <property type="entry name" value="UTase_glnD"/>
    <property type="match status" value="1"/>
</dbReference>
<comment type="function">
    <text evidence="8">Modifies, by uridylylation and deuridylylation, the PII regulatory proteins (GlnB and homologs), in response to the nitrogen status of the cell that GlnD senses through the glutamine level. Under low glutamine levels, catalyzes the conversion of the PII proteins and UTP to PII-UMP and PPi, while under higher glutamine levels, GlnD hydrolyzes PII-UMP to PII and UMP (deuridylylation). Thus, controls uridylylation state and activity of the PII proteins, and plays an important role in the regulation of nitrogen metabolism.</text>
</comment>
<dbReference type="InterPro" id="IPR043519">
    <property type="entry name" value="NT_sf"/>
</dbReference>
<dbReference type="Pfam" id="PF01842">
    <property type="entry name" value="ACT"/>
    <property type="match status" value="1"/>
</dbReference>
<dbReference type="PANTHER" id="PTHR47320">
    <property type="entry name" value="BIFUNCTIONAL URIDYLYLTRANSFERASE/URIDYLYL-REMOVING ENZYME"/>
    <property type="match status" value="1"/>
</dbReference>
<dbReference type="PIRSF" id="PIRSF006288">
    <property type="entry name" value="PII_uridyltransf"/>
    <property type="match status" value="1"/>
</dbReference>
<keyword evidence="2 8" id="KW-0548">Nucleotidyltransferase</keyword>
<dbReference type="CDD" id="cd04899">
    <property type="entry name" value="ACT_ACR-UUR-like_2"/>
    <property type="match status" value="1"/>
</dbReference>
<dbReference type="EC" id="3.1.4.-" evidence="8"/>
<dbReference type="PANTHER" id="PTHR47320:SF1">
    <property type="entry name" value="BIFUNCTIONAL URIDYLYLTRANSFERASE_URIDYLYL-REMOVING ENZYME"/>
    <property type="match status" value="1"/>
</dbReference>
<proteinExistence type="inferred from homology"/>
<evidence type="ECO:0000256" key="2">
    <source>
        <dbReference type="ARBA" id="ARBA00022695"/>
    </source>
</evidence>
<dbReference type="SUPFAM" id="SSF55021">
    <property type="entry name" value="ACT-like"/>
    <property type="match status" value="2"/>
</dbReference>
<evidence type="ECO:0000259" key="9">
    <source>
        <dbReference type="PROSITE" id="PS51671"/>
    </source>
</evidence>
<dbReference type="Pfam" id="PF08335">
    <property type="entry name" value="GlnD_UR_UTase"/>
    <property type="match status" value="1"/>
</dbReference>
<dbReference type="GO" id="GO:0008773">
    <property type="term" value="F:[protein-PII] uridylyltransferase activity"/>
    <property type="evidence" value="ECO:0007669"/>
    <property type="project" value="UniProtKB-EC"/>
</dbReference>
<keyword evidence="3" id="KW-0677">Repeat</keyword>
<dbReference type="Pfam" id="PF01909">
    <property type="entry name" value="NTP_transf_2"/>
    <property type="match status" value="1"/>
</dbReference>
<comment type="catalytic activity">
    <reaction evidence="8">
        <text>[protein-PII]-L-tyrosine + UTP = [protein-PII]-uridylyl-L-tyrosine + diphosphate</text>
        <dbReference type="Rhea" id="RHEA:13673"/>
        <dbReference type="Rhea" id="RHEA-COMP:12147"/>
        <dbReference type="Rhea" id="RHEA-COMP:12148"/>
        <dbReference type="ChEBI" id="CHEBI:33019"/>
        <dbReference type="ChEBI" id="CHEBI:46398"/>
        <dbReference type="ChEBI" id="CHEBI:46858"/>
        <dbReference type="ChEBI" id="CHEBI:90602"/>
        <dbReference type="EC" id="2.7.7.59"/>
    </reaction>
</comment>
<dbReference type="CDD" id="cd05401">
    <property type="entry name" value="NT_GlnE_GlnD_like"/>
    <property type="match status" value="1"/>
</dbReference>
<dbReference type="InterPro" id="IPR003607">
    <property type="entry name" value="HD/PDEase_dom"/>
</dbReference>
<comment type="caution">
    <text evidence="11">The sequence shown here is derived from an EMBL/GenBank/DDBJ whole genome shotgun (WGS) entry which is preliminary data.</text>
</comment>
<dbReference type="PROSITE" id="PS51831">
    <property type="entry name" value="HD"/>
    <property type="match status" value="1"/>
</dbReference>
<dbReference type="InterPro" id="IPR013546">
    <property type="entry name" value="PII_UdlTrfase/GS_AdlTrfase"/>
</dbReference>
<dbReference type="InterPro" id="IPR045865">
    <property type="entry name" value="ACT-like_dom_sf"/>
</dbReference>
<dbReference type="EC" id="2.7.7.59" evidence="8"/>
<dbReference type="SMART" id="SM00471">
    <property type="entry name" value="HDc"/>
    <property type="match status" value="1"/>
</dbReference>
<accession>A0ABU3C1G8</accession>
<protein>
    <recommendedName>
        <fullName evidence="8">Bifunctional uridylyltransferase/uridylyl-removing enzyme</fullName>
        <shortName evidence="8">UTase/UR</shortName>
    </recommendedName>
    <alternativeName>
        <fullName evidence="8">Bifunctional [protein-PII] modification enzyme</fullName>
    </alternativeName>
    <alternativeName>
        <fullName evidence="8">Bifunctional nitrogen sensor protein</fullName>
    </alternativeName>
    <domain>
        <recommendedName>
            <fullName evidence="8">[Protein-PII] uridylyltransferase</fullName>
            <shortName evidence="8">PII uridylyltransferase</shortName>
            <shortName evidence="8">UTase</shortName>
            <ecNumber evidence="8">2.7.7.59</ecNumber>
        </recommendedName>
    </domain>
    <domain>
        <recommendedName>
            <fullName evidence="8">[Protein-PII]-UMP uridylyl-removing enzyme</fullName>
            <shortName evidence="8">UR</shortName>
            <ecNumber evidence="8">3.1.4.-</ecNumber>
        </recommendedName>
    </domain>
</protein>
<feature type="domain" description="ACT" evidence="9">
    <location>
        <begin position="711"/>
        <end position="794"/>
    </location>
</feature>
<keyword evidence="12" id="KW-1185">Reference proteome</keyword>
<comment type="domain">
    <text evidence="8">Has four distinct domains: an N-terminal nucleotidyltransferase (NT) domain responsible for UTase activity, a central HD domain that encodes UR activity, and two C-terminal ACT domains that seem to have a role in glutamine sensing.</text>
</comment>
<comment type="cofactor">
    <cofactor evidence="8">
        <name>Mg(2+)</name>
        <dbReference type="ChEBI" id="CHEBI:18420"/>
    </cofactor>
</comment>
<name>A0ABU3C1G8_9GAMM</name>
<dbReference type="CDD" id="cd00077">
    <property type="entry name" value="HDc"/>
    <property type="match status" value="1"/>
</dbReference>
<evidence type="ECO:0000256" key="6">
    <source>
        <dbReference type="ARBA" id="ARBA00023268"/>
    </source>
</evidence>
<organism evidence="11 12">
    <name type="scientific">Spectribacter hydrogenoxidans</name>
    <dbReference type="NCBI Taxonomy" id="3075608"/>
    <lineage>
        <taxon>Bacteria</taxon>
        <taxon>Pseudomonadati</taxon>
        <taxon>Pseudomonadota</taxon>
        <taxon>Gammaproteobacteria</taxon>
        <taxon>Salinisphaerales</taxon>
        <taxon>Salinisphaeraceae</taxon>
        <taxon>Spectribacter</taxon>
    </lineage>
</organism>
<feature type="domain" description="ACT" evidence="9">
    <location>
        <begin position="820"/>
        <end position="897"/>
    </location>
</feature>
<evidence type="ECO:0000256" key="4">
    <source>
        <dbReference type="ARBA" id="ARBA00022801"/>
    </source>
</evidence>
<keyword evidence="5 8" id="KW-0460">Magnesium</keyword>
<comment type="similarity">
    <text evidence="8">Belongs to the GlnD family.</text>
</comment>
<comment type="catalytic activity">
    <reaction evidence="8">
        <text>[protein-PII]-uridylyl-L-tyrosine + H2O = [protein-PII]-L-tyrosine + UMP + H(+)</text>
        <dbReference type="Rhea" id="RHEA:48600"/>
        <dbReference type="Rhea" id="RHEA-COMP:12147"/>
        <dbReference type="Rhea" id="RHEA-COMP:12148"/>
        <dbReference type="ChEBI" id="CHEBI:15377"/>
        <dbReference type="ChEBI" id="CHEBI:15378"/>
        <dbReference type="ChEBI" id="CHEBI:46858"/>
        <dbReference type="ChEBI" id="CHEBI:57865"/>
        <dbReference type="ChEBI" id="CHEBI:90602"/>
    </reaction>
</comment>
<comment type="catalytic activity">
    <reaction evidence="7">
        <text>guanosine 3',5'-bis(diphosphate) + H2O = GDP + diphosphate + H(+)</text>
        <dbReference type="Rhea" id="RHEA:14253"/>
        <dbReference type="ChEBI" id="CHEBI:15377"/>
        <dbReference type="ChEBI" id="CHEBI:15378"/>
        <dbReference type="ChEBI" id="CHEBI:33019"/>
        <dbReference type="ChEBI" id="CHEBI:58189"/>
        <dbReference type="ChEBI" id="CHEBI:77828"/>
        <dbReference type="EC" id="3.1.7.2"/>
    </reaction>
</comment>
<evidence type="ECO:0000313" key="12">
    <source>
        <dbReference type="Proteomes" id="UP001251857"/>
    </source>
</evidence>
<keyword evidence="4 8" id="KW-0378">Hydrolase</keyword>